<evidence type="ECO:0000313" key="2">
    <source>
        <dbReference type="EMBL" id="SCY46200.1"/>
    </source>
</evidence>
<dbReference type="AlphaFoldDB" id="A0A1G5G4L9"/>
<gene>
    <name evidence="2" type="ORF">SAMN03080606_01601</name>
</gene>
<dbReference type="InterPro" id="IPR047794">
    <property type="entry name" value="C45_proenzyme-like"/>
</dbReference>
<dbReference type="NCBIfam" id="NF040521">
    <property type="entry name" value="C45_proenzyme"/>
    <property type="match status" value="1"/>
</dbReference>
<proteinExistence type="predicted"/>
<dbReference type="InterPro" id="IPR005079">
    <property type="entry name" value="Peptidase_C45_hydrolase"/>
</dbReference>
<dbReference type="InterPro" id="IPR047801">
    <property type="entry name" value="Peptidase_C45"/>
</dbReference>
<name>A0A1G5G4L9_9FIRM</name>
<dbReference type="RefSeq" id="WP_091542014.1">
    <property type="nucleotide sequence ID" value="NZ_FMUS01000008.1"/>
</dbReference>
<dbReference type="Proteomes" id="UP000198636">
    <property type="component" value="Unassembled WGS sequence"/>
</dbReference>
<dbReference type="EMBL" id="FMUS01000008">
    <property type="protein sequence ID" value="SCY46200.1"/>
    <property type="molecule type" value="Genomic_DNA"/>
</dbReference>
<dbReference type="PANTHER" id="PTHR34180">
    <property type="entry name" value="PEPTIDASE C45"/>
    <property type="match status" value="1"/>
</dbReference>
<feature type="domain" description="Peptidase C45 hydrolase" evidence="1">
    <location>
        <begin position="103"/>
        <end position="333"/>
    </location>
</feature>
<dbReference type="GO" id="GO:0016740">
    <property type="term" value="F:transferase activity"/>
    <property type="evidence" value="ECO:0007669"/>
    <property type="project" value="UniProtKB-KW"/>
</dbReference>
<dbReference type="SUPFAM" id="SSF56235">
    <property type="entry name" value="N-terminal nucleophile aminohydrolases (Ntn hydrolases)"/>
    <property type="match status" value="1"/>
</dbReference>
<dbReference type="Gene3D" id="3.60.60.10">
    <property type="entry name" value="Penicillin V Acylase, Chain A"/>
    <property type="match status" value="1"/>
</dbReference>
<reference evidence="2 3" key="1">
    <citation type="submission" date="2016-10" db="EMBL/GenBank/DDBJ databases">
        <authorList>
            <person name="de Groot N.N."/>
        </authorList>
    </citation>
    <scope>NUCLEOTIDE SEQUENCE [LARGE SCALE GENOMIC DNA]</scope>
    <source>
        <strain evidence="2 3">DSM 18978</strain>
    </source>
</reference>
<organism evidence="2 3">
    <name type="scientific">Alkaliphilus peptidifermentans DSM 18978</name>
    <dbReference type="NCBI Taxonomy" id="1120976"/>
    <lineage>
        <taxon>Bacteria</taxon>
        <taxon>Bacillati</taxon>
        <taxon>Bacillota</taxon>
        <taxon>Clostridia</taxon>
        <taxon>Peptostreptococcales</taxon>
        <taxon>Natronincolaceae</taxon>
        <taxon>Alkaliphilus</taxon>
    </lineage>
</organism>
<keyword evidence="2" id="KW-0808">Transferase</keyword>
<dbReference type="PANTHER" id="PTHR34180:SF1">
    <property type="entry name" value="BETA-ALANYL-DOPAMINE_CARCININE HYDROLASE"/>
    <property type="match status" value="1"/>
</dbReference>
<dbReference type="OrthoDB" id="8617387at2"/>
<dbReference type="Pfam" id="PF03417">
    <property type="entry name" value="AAT"/>
    <property type="match status" value="1"/>
</dbReference>
<dbReference type="STRING" id="1120976.SAMN03080606_01601"/>
<keyword evidence="3" id="KW-1185">Reference proteome</keyword>
<sequence length="369" mass="42307">MEQLKMYYRELIGSNYEVGKQLGEYFKQVPAFIQNQIAGDFQLTNEEEKSMRALFDTYCPGINEELAGYSEALGIDLKKTIYYAMTYLRPGCSQMALLPSKTEKGHVLLARNYEFNEAFEDNTFCLTKIQGRYAHIGSTIALFGRTDGMNEWGLGVSQSSAGLPVANIKYARKPAIVGLQFWAVIRALLENCKDVDEAIDYVKDMPIAYNINLIVADRKGKATLIETLEGRKAFKSIDSTAEEQYLHSTNHMHLEELKAIEPKSMRHSVVRYKLIKNTLDTKKQVTKDDIKTLLSTEYPKGLCCHYYEEFFGTLRGIIFDLTEGKAEVCFGSTALNKWHSFSLDHKEKYKEYLVNVKRERMAPELYEWI</sequence>
<evidence type="ECO:0000313" key="3">
    <source>
        <dbReference type="Proteomes" id="UP000198636"/>
    </source>
</evidence>
<evidence type="ECO:0000259" key="1">
    <source>
        <dbReference type="Pfam" id="PF03417"/>
    </source>
</evidence>
<dbReference type="InterPro" id="IPR029055">
    <property type="entry name" value="Ntn_hydrolases_N"/>
</dbReference>
<dbReference type="CDD" id="cd01935">
    <property type="entry name" value="Ntn_CGH_like"/>
    <property type="match status" value="1"/>
</dbReference>
<protein>
    <submittedName>
        <fullName evidence="2">Acyl-coenzyme A:6-aminopenicillanic acid acyl-transferase</fullName>
    </submittedName>
</protein>
<accession>A0A1G5G4L9</accession>